<dbReference type="Gene3D" id="1.10.10.60">
    <property type="entry name" value="Homeodomain-like"/>
    <property type="match status" value="1"/>
</dbReference>
<dbReference type="GO" id="GO:0003677">
    <property type="term" value="F:DNA binding"/>
    <property type="evidence" value="ECO:0007669"/>
    <property type="project" value="UniProtKB-KW"/>
</dbReference>
<dbReference type="AlphaFoldDB" id="G5AGW0"/>
<feature type="compositionally biased region" description="Basic and acidic residues" evidence="2">
    <location>
        <begin position="342"/>
        <end position="361"/>
    </location>
</feature>
<dbReference type="RefSeq" id="XP_009539311.1">
    <property type="nucleotide sequence ID" value="XM_009541016.1"/>
</dbReference>
<dbReference type="KEGG" id="psoj:PHYSODRAFT_320170"/>
<evidence type="ECO:0000313" key="4">
    <source>
        <dbReference type="EMBL" id="EGZ05153.1"/>
    </source>
</evidence>
<name>G5AGW0_PHYSP</name>
<protein>
    <recommendedName>
        <fullName evidence="3">HTH CENPB-type domain-containing protein</fullName>
    </recommendedName>
</protein>
<dbReference type="Pfam" id="PF03221">
    <property type="entry name" value="HTH_Tnp_Tc5"/>
    <property type="match status" value="1"/>
</dbReference>
<keyword evidence="5" id="KW-1185">Reference proteome</keyword>
<evidence type="ECO:0000313" key="5">
    <source>
        <dbReference type="Proteomes" id="UP000002640"/>
    </source>
</evidence>
<dbReference type="PROSITE" id="PS51253">
    <property type="entry name" value="HTH_CENPB"/>
    <property type="match status" value="1"/>
</dbReference>
<dbReference type="EMBL" id="JH159168">
    <property type="protein sequence ID" value="EGZ05153.1"/>
    <property type="molecule type" value="Genomic_DNA"/>
</dbReference>
<dbReference type="InterPro" id="IPR004875">
    <property type="entry name" value="DDE_SF_endonuclease_dom"/>
</dbReference>
<dbReference type="InterPro" id="IPR006600">
    <property type="entry name" value="HTH_CenpB_DNA-bd_dom"/>
</dbReference>
<sequence length="361" mass="41129">MPSHLNSKFQPKSSRVSFTNAQRLRICEHQARNPHLSQNQLDDALSRADTALANWVCWRKNRNVTVTGDAIREKAARFARIPKLENRLTWSNGWLHRFNIRHRFGSRLFGKETKTRMAIALTCNADGTERLPPLFVGKSKKPRGFKKDMAMWMSRAIFSKWLKDVGTKFRLQHRKVLTILDNATVHGSYDADSLTNVEVVSSHPTRPLLDAGIIAAFKRRYRRRQIQHALDLLEADPTMDISKAAKLYKVDIYQCWGHTVLLDNYMCECDEPEKDDSIADELSSMLSSLRASNPMSVEELLNPIVDIIDKPTDGEFCGIDEDKNPPFEDESGAIVVVDDEPETTKEELGVEASKVDRQNPH</sequence>
<accession>G5AGW0</accession>
<organism evidence="4 5">
    <name type="scientific">Phytophthora sojae (strain P6497)</name>
    <name type="common">Soybean stem and root rot agent</name>
    <name type="synonym">Phytophthora megasperma f. sp. glycines</name>
    <dbReference type="NCBI Taxonomy" id="1094619"/>
    <lineage>
        <taxon>Eukaryota</taxon>
        <taxon>Sar</taxon>
        <taxon>Stramenopiles</taxon>
        <taxon>Oomycota</taxon>
        <taxon>Peronosporomycetes</taxon>
        <taxon>Peronosporales</taxon>
        <taxon>Peronosporaceae</taxon>
        <taxon>Phytophthora</taxon>
    </lineage>
</organism>
<dbReference type="Proteomes" id="UP000002640">
    <property type="component" value="Unassembled WGS sequence"/>
</dbReference>
<dbReference type="InterPro" id="IPR050863">
    <property type="entry name" value="CenT-Element_Derived"/>
</dbReference>
<dbReference type="GO" id="GO:0005634">
    <property type="term" value="C:nucleus"/>
    <property type="evidence" value="ECO:0007669"/>
    <property type="project" value="TreeGrafter"/>
</dbReference>
<feature type="region of interest" description="Disordered" evidence="2">
    <location>
        <begin position="338"/>
        <end position="361"/>
    </location>
</feature>
<dbReference type="PANTHER" id="PTHR19303">
    <property type="entry name" value="TRANSPOSON"/>
    <property type="match status" value="1"/>
</dbReference>
<dbReference type="SUPFAM" id="SSF46689">
    <property type="entry name" value="Homeodomain-like"/>
    <property type="match status" value="1"/>
</dbReference>
<evidence type="ECO:0000256" key="1">
    <source>
        <dbReference type="ARBA" id="ARBA00023125"/>
    </source>
</evidence>
<feature type="domain" description="HTH CENPB-type" evidence="3">
    <location>
        <begin position="36"/>
        <end position="108"/>
    </location>
</feature>
<proteinExistence type="predicted"/>
<dbReference type="InParanoid" id="G5AGW0"/>
<evidence type="ECO:0000256" key="2">
    <source>
        <dbReference type="SAM" id="MobiDB-lite"/>
    </source>
</evidence>
<dbReference type="Pfam" id="PF03184">
    <property type="entry name" value="DDE_1"/>
    <property type="match status" value="1"/>
</dbReference>
<gene>
    <name evidence="4" type="ORF">PHYSODRAFT_320170</name>
</gene>
<dbReference type="PANTHER" id="PTHR19303:SF73">
    <property type="entry name" value="PROTEIN PDC2"/>
    <property type="match status" value="1"/>
</dbReference>
<dbReference type="GeneID" id="20644422"/>
<dbReference type="STRING" id="1094619.G5AGW0"/>
<keyword evidence="1" id="KW-0238">DNA-binding</keyword>
<evidence type="ECO:0000259" key="3">
    <source>
        <dbReference type="PROSITE" id="PS51253"/>
    </source>
</evidence>
<dbReference type="InterPro" id="IPR009057">
    <property type="entry name" value="Homeodomain-like_sf"/>
</dbReference>
<reference evidence="4 5" key="1">
    <citation type="journal article" date="2006" name="Science">
        <title>Phytophthora genome sequences uncover evolutionary origins and mechanisms of pathogenesis.</title>
        <authorList>
            <person name="Tyler B.M."/>
            <person name="Tripathy S."/>
            <person name="Zhang X."/>
            <person name="Dehal P."/>
            <person name="Jiang R.H."/>
            <person name="Aerts A."/>
            <person name="Arredondo F.D."/>
            <person name="Baxter L."/>
            <person name="Bensasson D."/>
            <person name="Beynon J.L."/>
            <person name="Chapman J."/>
            <person name="Damasceno C.M."/>
            <person name="Dorrance A.E."/>
            <person name="Dou D."/>
            <person name="Dickerman A.W."/>
            <person name="Dubchak I.L."/>
            <person name="Garbelotto M."/>
            <person name="Gijzen M."/>
            <person name="Gordon S.G."/>
            <person name="Govers F."/>
            <person name="Grunwald N.J."/>
            <person name="Huang W."/>
            <person name="Ivors K.L."/>
            <person name="Jones R.W."/>
            <person name="Kamoun S."/>
            <person name="Krampis K."/>
            <person name="Lamour K.H."/>
            <person name="Lee M.K."/>
            <person name="McDonald W.H."/>
            <person name="Medina M."/>
            <person name="Meijer H.J."/>
            <person name="Nordberg E.K."/>
            <person name="Maclean D.J."/>
            <person name="Ospina-Giraldo M.D."/>
            <person name="Morris P.F."/>
            <person name="Phuntumart V."/>
            <person name="Putnam N.H."/>
            <person name="Rash S."/>
            <person name="Rose J.K."/>
            <person name="Sakihama Y."/>
            <person name="Salamov A.A."/>
            <person name="Savidor A."/>
            <person name="Scheuring C.F."/>
            <person name="Smith B.M."/>
            <person name="Sobral B.W."/>
            <person name="Terry A."/>
            <person name="Torto-Alalibo T.A."/>
            <person name="Win J."/>
            <person name="Xu Z."/>
            <person name="Zhang H."/>
            <person name="Grigoriev I.V."/>
            <person name="Rokhsar D.S."/>
            <person name="Boore J.L."/>
        </authorList>
    </citation>
    <scope>NUCLEOTIDE SEQUENCE [LARGE SCALE GENOMIC DNA]</scope>
    <source>
        <strain evidence="4 5">P6497</strain>
    </source>
</reference>